<dbReference type="InterPro" id="IPR021910">
    <property type="entry name" value="NGX6/PGAP6/MYMK"/>
</dbReference>
<feature type="transmembrane region" description="Helical" evidence="7">
    <location>
        <begin position="43"/>
        <end position="62"/>
    </location>
</feature>
<dbReference type="OrthoDB" id="10266771at2759"/>
<proteinExistence type="inferred from homology"/>
<evidence type="ECO:0000256" key="2">
    <source>
        <dbReference type="ARBA" id="ARBA00005542"/>
    </source>
</evidence>
<evidence type="ECO:0000256" key="4">
    <source>
        <dbReference type="ARBA" id="ARBA00022692"/>
    </source>
</evidence>
<dbReference type="EMBL" id="CYKH01000977">
    <property type="protein sequence ID" value="CUG75000.1"/>
    <property type="molecule type" value="Genomic_DNA"/>
</dbReference>
<reference evidence="9" key="1">
    <citation type="submission" date="2015-09" db="EMBL/GenBank/DDBJ databases">
        <authorList>
            <consortium name="Pathogen Informatics"/>
        </authorList>
    </citation>
    <scope>NUCLEOTIDE SEQUENCE [LARGE SCALE GENOMIC DNA]</scope>
    <source>
        <strain evidence="9">Lake Konstanz</strain>
    </source>
</reference>
<feature type="transmembrane region" description="Helical" evidence="7">
    <location>
        <begin position="82"/>
        <end position="99"/>
    </location>
</feature>
<name>A0A0S4J3W8_BODSA</name>
<dbReference type="VEuPathDB" id="TriTrypDB:BSAL_84620"/>
<feature type="transmembrane region" description="Helical" evidence="7">
    <location>
        <begin position="17"/>
        <end position="36"/>
    </location>
</feature>
<evidence type="ECO:0000256" key="7">
    <source>
        <dbReference type="SAM" id="Phobius"/>
    </source>
</evidence>
<comment type="similarity">
    <text evidence="2">Belongs to the TMEM8 family.</text>
</comment>
<dbReference type="AlphaFoldDB" id="A0A0S4J3W8"/>
<dbReference type="OMA" id="CKCFCIF"/>
<dbReference type="PANTHER" id="PTHR36561:SF2">
    <property type="entry name" value="HAEMOLYSIN-III RELATED"/>
    <property type="match status" value="1"/>
</dbReference>
<protein>
    <submittedName>
        <fullName evidence="8">Transmembrane protein, putative</fullName>
    </submittedName>
</protein>
<accession>A0A0S4J3W8</accession>
<keyword evidence="9" id="KW-1185">Reference proteome</keyword>
<feature type="transmembrane region" description="Helical" evidence="7">
    <location>
        <begin position="160"/>
        <end position="178"/>
    </location>
</feature>
<dbReference type="Proteomes" id="UP000051952">
    <property type="component" value="Unassembled WGS sequence"/>
</dbReference>
<keyword evidence="4 7" id="KW-0812">Transmembrane</keyword>
<keyword evidence="6 7" id="KW-0472">Membrane</keyword>
<keyword evidence="3" id="KW-1003">Cell membrane</keyword>
<dbReference type="PANTHER" id="PTHR36561">
    <property type="entry name" value="HAEMOLYSIN-III RELATED-RELATED"/>
    <property type="match status" value="1"/>
</dbReference>
<evidence type="ECO:0000256" key="1">
    <source>
        <dbReference type="ARBA" id="ARBA00004651"/>
    </source>
</evidence>
<sequence>MIAEIASTVAPRAEDPAWAVFITTVVSHLTLIAPIKQLLERRWMFEVSISIFGLCCSFMYHTCQSFDTRIFLTELQWHRLDNIGVLCSFGIFWTYMACIESPVTEAYVKYLCVFVTLLAQECDPWNELYTFVPVVLFSMIPFYFHIFVHQRWPRYDKKNFLAGFGLLAAALPFFVAGLDDANDPFRIFHGLWHLFVGISSFYLWRIVKQPGAVALQPLRDRVLLVR</sequence>
<keyword evidence="5 7" id="KW-1133">Transmembrane helix</keyword>
<evidence type="ECO:0000313" key="8">
    <source>
        <dbReference type="EMBL" id="CUG75000.1"/>
    </source>
</evidence>
<feature type="transmembrane region" description="Helical" evidence="7">
    <location>
        <begin position="128"/>
        <end position="148"/>
    </location>
</feature>
<feature type="transmembrane region" description="Helical" evidence="7">
    <location>
        <begin position="190"/>
        <end position="207"/>
    </location>
</feature>
<evidence type="ECO:0000256" key="3">
    <source>
        <dbReference type="ARBA" id="ARBA00022475"/>
    </source>
</evidence>
<organism evidence="8 9">
    <name type="scientific">Bodo saltans</name>
    <name type="common">Flagellated protozoan</name>
    <dbReference type="NCBI Taxonomy" id="75058"/>
    <lineage>
        <taxon>Eukaryota</taxon>
        <taxon>Discoba</taxon>
        <taxon>Euglenozoa</taxon>
        <taxon>Kinetoplastea</taxon>
        <taxon>Metakinetoplastina</taxon>
        <taxon>Eubodonida</taxon>
        <taxon>Bodonidae</taxon>
        <taxon>Bodo</taxon>
    </lineage>
</organism>
<comment type="subcellular location">
    <subcellularLocation>
        <location evidence="1">Cell membrane</location>
        <topology evidence="1">Multi-pass membrane protein</topology>
    </subcellularLocation>
</comment>
<evidence type="ECO:0000256" key="5">
    <source>
        <dbReference type="ARBA" id="ARBA00022989"/>
    </source>
</evidence>
<dbReference type="Pfam" id="PF12036">
    <property type="entry name" value="DUF3522"/>
    <property type="match status" value="1"/>
</dbReference>
<evidence type="ECO:0000256" key="6">
    <source>
        <dbReference type="ARBA" id="ARBA00023136"/>
    </source>
</evidence>
<dbReference type="GO" id="GO:0005886">
    <property type="term" value="C:plasma membrane"/>
    <property type="evidence" value="ECO:0007669"/>
    <property type="project" value="UniProtKB-SubCell"/>
</dbReference>
<evidence type="ECO:0000313" key="9">
    <source>
        <dbReference type="Proteomes" id="UP000051952"/>
    </source>
</evidence>
<gene>
    <name evidence="8" type="ORF">BSAL_84620</name>
</gene>